<sequence length="128" mass="13386">MMKILRAVAFATAASAATVHAAPEPAAIATWHMADVHDVTQAWYFTGEALSGPSRDGAPWAEGQPSLRPAANTTLAPAPPVVPAVPSPPVPARVEVPSTLPEPDMASMLLVGLALIFLRINRKEDVFG</sequence>
<dbReference type="RefSeq" id="WP_130185783.1">
    <property type="nucleotide sequence ID" value="NZ_CP035913.1"/>
</dbReference>
<feature type="region of interest" description="Disordered" evidence="1">
    <location>
        <begin position="54"/>
        <end position="89"/>
    </location>
</feature>
<dbReference type="Proteomes" id="UP000290637">
    <property type="component" value="Chromosome"/>
</dbReference>
<dbReference type="AlphaFoldDB" id="A0A4P6KU74"/>
<organism evidence="3 4">
    <name type="scientific">Pseudoduganella lutea</name>
    <dbReference type="NCBI Taxonomy" id="321985"/>
    <lineage>
        <taxon>Bacteria</taxon>
        <taxon>Pseudomonadati</taxon>
        <taxon>Pseudomonadota</taxon>
        <taxon>Betaproteobacteria</taxon>
        <taxon>Burkholderiales</taxon>
        <taxon>Oxalobacteraceae</taxon>
        <taxon>Telluria group</taxon>
        <taxon>Pseudoduganella</taxon>
    </lineage>
</organism>
<keyword evidence="4" id="KW-1185">Reference proteome</keyword>
<evidence type="ECO:0008006" key="5">
    <source>
        <dbReference type="Google" id="ProtNLM"/>
    </source>
</evidence>
<dbReference type="KEGG" id="plue:EWM63_06425"/>
<proteinExistence type="predicted"/>
<protein>
    <recommendedName>
        <fullName evidence="5">PEP-CTERM sorting domain-containing protein</fullName>
    </recommendedName>
</protein>
<feature type="chain" id="PRO_5020828995" description="PEP-CTERM sorting domain-containing protein" evidence="2">
    <location>
        <begin position="22"/>
        <end position="128"/>
    </location>
</feature>
<gene>
    <name evidence="3" type="ORF">EWM63_06425</name>
</gene>
<feature type="compositionally biased region" description="Pro residues" evidence="1">
    <location>
        <begin position="77"/>
        <end position="89"/>
    </location>
</feature>
<reference evidence="3 4" key="1">
    <citation type="submission" date="2019-02" db="EMBL/GenBank/DDBJ databases">
        <title>Draft Genome Sequences of Six Type Strains of the Genus Massilia.</title>
        <authorList>
            <person name="Miess H."/>
            <person name="Frediansyhah A."/>
            <person name="Gross H."/>
        </authorList>
    </citation>
    <scope>NUCLEOTIDE SEQUENCE [LARGE SCALE GENOMIC DNA]</scope>
    <source>
        <strain evidence="3 4">DSM 17473</strain>
    </source>
</reference>
<feature type="signal peptide" evidence="2">
    <location>
        <begin position="1"/>
        <end position="21"/>
    </location>
</feature>
<name>A0A4P6KU74_9BURK</name>
<dbReference type="EMBL" id="CP035913">
    <property type="protein sequence ID" value="QBE62649.1"/>
    <property type="molecule type" value="Genomic_DNA"/>
</dbReference>
<evidence type="ECO:0000313" key="4">
    <source>
        <dbReference type="Proteomes" id="UP000290637"/>
    </source>
</evidence>
<accession>A0A4P6KU74</accession>
<dbReference type="OrthoDB" id="8759802at2"/>
<keyword evidence="2" id="KW-0732">Signal</keyword>
<evidence type="ECO:0000313" key="3">
    <source>
        <dbReference type="EMBL" id="QBE62649.1"/>
    </source>
</evidence>
<evidence type="ECO:0000256" key="1">
    <source>
        <dbReference type="SAM" id="MobiDB-lite"/>
    </source>
</evidence>
<evidence type="ECO:0000256" key="2">
    <source>
        <dbReference type="SAM" id="SignalP"/>
    </source>
</evidence>